<dbReference type="GO" id="GO:0007169">
    <property type="term" value="P:cell surface receptor protein tyrosine kinase signaling pathway"/>
    <property type="evidence" value="ECO:0007669"/>
    <property type="project" value="TreeGrafter"/>
</dbReference>
<evidence type="ECO:0000256" key="2">
    <source>
        <dbReference type="SAM" id="SignalP"/>
    </source>
</evidence>
<dbReference type="FunFam" id="1.10.510.10:FF:000962">
    <property type="entry name" value="Activated met oncogene, putative"/>
    <property type="match status" value="1"/>
</dbReference>
<feature type="domain" description="Protein kinase" evidence="3">
    <location>
        <begin position="503"/>
        <end position="792"/>
    </location>
</feature>
<evidence type="ECO:0000256" key="1">
    <source>
        <dbReference type="SAM" id="Phobius"/>
    </source>
</evidence>
<keyword evidence="1" id="KW-0472">Membrane</keyword>
<dbReference type="InterPro" id="IPR001245">
    <property type="entry name" value="Ser-Thr/Tyr_kinase_cat_dom"/>
</dbReference>
<organism evidence="4 5">
    <name type="scientific">Ancylostoma ceylanicum</name>
    <dbReference type="NCBI Taxonomy" id="53326"/>
    <lineage>
        <taxon>Eukaryota</taxon>
        <taxon>Metazoa</taxon>
        <taxon>Ecdysozoa</taxon>
        <taxon>Nematoda</taxon>
        <taxon>Chromadorea</taxon>
        <taxon>Rhabditida</taxon>
        <taxon>Rhabditina</taxon>
        <taxon>Rhabditomorpha</taxon>
        <taxon>Strongyloidea</taxon>
        <taxon>Ancylostomatidae</taxon>
        <taxon>Ancylostomatinae</taxon>
        <taxon>Ancylostoma</taxon>
    </lineage>
</organism>
<feature type="transmembrane region" description="Helical" evidence="1">
    <location>
        <begin position="437"/>
        <end position="456"/>
    </location>
</feature>
<keyword evidence="1" id="KW-0812">Transmembrane</keyword>
<dbReference type="Proteomes" id="UP000024635">
    <property type="component" value="Unassembled WGS sequence"/>
</dbReference>
<dbReference type="PROSITE" id="PS50011">
    <property type="entry name" value="PROTEIN_KINASE_DOM"/>
    <property type="match status" value="1"/>
</dbReference>
<dbReference type="InterPro" id="IPR011009">
    <property type="entry name" value="Kinase-like_dom_sf"/>
</dbReference>
<evidence type="ECO:0000313" key="4">
    <source>
        <dbReference type="EMBL" id="EYC09188.1"/>
    </source>
</evidence>
<keyword evidence="2" id="KW-0732">Signal</keyword>
<dbReference type="InterPro" id="IPR050122">
    <property type="entry name" value="RTK"/>
</dbReference>
<dbReference type="PANTHER" id="PTHR24416">
    <property type="entry name" value="TYROSINE-PROTEIN KINASE RECEPTOR"/>
    <property type="match status" value="1"/>
</dbReference>
<dbReference type="GO" id="GO:0004714">
    <property type="term" value="F:transmembrane receptor protein tyrosine kinase activity"/>
    <property type="evidence" value="ECO:0007669"/>
    <property type="project" value="TreeGrafter"/>
</dbReference>
<dbReference type="Pfam" id="PF07714">
    <property type="entry name" value="PK_Tyr_Ser-Thr"/>
    <property type="match status" value="1"/>
</dbReference>
<sequence length="803" mass="91305">MKQHLVFWTCVALLCCLVSISQQDACPTLGTSAFLLITVSSSLDYEGFVGLLTFYSRLMPDHETIKYKLNFGTNLSITIETESLEKEIQSWINDYEQMQKFWSNARTGSNALLQYDDPVAPLSAVIKSFYDIITNDNQHSSTVVQKKQVVLLTDYMPVNVTTAMNSITSPNEQKLALVHELNVTEFQQSINFPVYSAGDGIDMTEAAERFQQPLDFEFPGEIYQGKPLASDYLFMTEFDANTVTEIVENAVFGDLCTLPSNKMYQRFVSVQFAHGGAVRNMTIPFVGNRTMPFAKHCIEAMEVKTKASLEHGCNPAVVDIIDQFATSLKMDKSFVSLMVSNSTCIGSALANLNASSVHGKARLVSKQNMEDIYDNLTFPLISNGFLNATQDQQIVFNSPFYLTNYSTSCRSEVPFVPLVPSRPFHRLKQLYIALDDMVWISACATISVTVFGILIYRHVKRQHKKQMEILTEMMLQPKLYKAAKECPKVARLPWEIKSDHVHIDMEFLLGEGTISNVYLGKLKGKAPILQWIGRVEMKQYQDCPVAVRVPRHFDEPEEDQLFREISSMRRLRHHDHIALFLGWTNKNDLVCSLLELTHMNLLKYLGQINETVLSSADGQSASYIPFHMLFKIIWEICDGISYIHSRNLIHRDIAARNVLLTTGLRAKISGFGFCSDPDDPKFSGNSLALRYLPVRWLAPECFQGKFSSRSDTWSFGVLLYEIFTLGEVPYGDLQKPEEIVECVRHSRIPAHPKHASRKTYNIMQQCFHRYPERRPSFTHLMDVFQSEMEAVFINVAFEGDEDN</sequence>
<evidence type="ECO:0000313" key="5">
    <source>
        <dbReference type="Proteomes" id="UP000024635"/>
    </source>
</evidence>
<comment type="caution">
    <text evidence="4">The sequence shown here is derived from an EMBL/GenBank/DDBJ whole genome shotgun (WGS) entry which is preliminary data.</text>
</comment>
<dbReference type="InterPro" id="IPR000719">
    <property type="entry name" value="Prot_kinase_dom"/>
</dbReference>
<dbReference type="PRINTS" id="PR00109">
    <property type="entry name" value="TYRKINASE"/>
</dbReference>
<dbReference type="GO" id="GO:0005524">
    <property type="term" value="F:ATP binding"/>
    <property type="evidence" value="ECO:0007669"/>
    <property type="project" value="InterPro"/>
</dbReference>
<reference evidence="5" key="1">
    <citation type="journal article" date="2015" name="Nat. Genet.">
        <title>The genome and transcriptome of the zoonotic hookworm Ancylostoma ceylanicum identify infection-specific gene families.</title>
        <authorList>
            <person name="Schwarz E.M."/>
            <person name="Hu Y."/>
            <person name="Antoshechkin I."/>
            <person name="Miller M.M."/>
            <person name="Sternberg P.W."/>
            <person name="Aroian R.V."/>
        </authorList>
    </citation>
    <scope>NUCLEOTIDE SEQUENCE</scope>
    <source>
        <strain evidence="5">HY135</strain>
    </source>
</reference>
<dbReference type="Gene3D" id="3.30.200.20">
    <property type="entry name" value="Phosphorylase Kinase, domain 1"/>
    <property type="match status" value="1"/>
</dbReference>
<dbReference type="InterPro" id="IPR008266">
    <property type="entry name" value="Tyr_kinase_AS"/>
</dbReference>
<dbReference type="SUPFAM" id="SSF56112">
    <property type="entry name" value="Protein kinase-like (PK-like)"/>
    <property type="match status" value="1"/>
</dbReference>
<protein>
    <recommendedName>
        <fullName evidence="3">Protein kinase domain-containing protein</fullName>
    </recommendedName>
</protein>
<dbReference type="STRING" id="53326.A0A016U3K4"/>
<dbReference type="OrthoDB" id="5804305at2759"/>
<dbReference type="InterPro" id="IPR020635">
    <property type="entry name" value="Tyr_kinase_cat_dom"/>
</dbReference>
<accession>A0A016U3K4</accession>
<dbReference type="SMART" id="SM00219">
    <property type="entry name" value="TyrKc"/>
    <property type="match status" value="1"/>
</dbReference>
<keyword evidence="5" id="KW-1185">Reference proteome</keyword>
<gene>
    <name evidence="4" type="primary">Acey_s0061.g3197</name>
    <name evidence="4" type="synonym">Acey-B0252.1</name>
    <name evidence="4" type="ORF">Y032_0061g3197</name>
</gene>
<dbReference type="PROSITE" id="PS00109">
    <property type="entry name" value="PROTEIN_KINASE_TYR"/>
    <property type="match status" value="1"/>
</dbReference>
<dbReference type="GO" id="GO:0043235">
    <property type="term" value="C:receptor complex"/>
    <property type="evidence" value="ECO:0007669"/>
    <property type="project" value="TreeGrafter"/>
</dbReference>
<dbReference type="PANTHER" id="PTHR24416:SF548">
    <property type="entry name" value="PROTEIN KINASE DOMAIN-CONTAINING PROTEIN"/>
    <property type="match status" value="1"/>
</dbReference>
<feature type="signal peptide" evidence="2">
    <location>
        <begin position="1"/>
        <end position="23"/>
    </location>
</feature>
<dbReference type="Gene3D" id="1.10.510.10">
    <property type="entry name" value="Transferase(Phosphotransferase) domain 1"/>
    <property type="match status" value="1"/>
</dbReference>
<dbReference type="FunFam" id="3.30.200.20:FF:000855">
    <property type="entry name" value="Protein CBG11187"/>
    <property type="match status" value="1"/>
</dbReference>
<feature type="chain" id="PRO_5001488774" description="Protein kinase domain-containing protein" evidence="2">
    <location>
        <begin position="24"/>
        <end position="803"/>
    </location>
</feature>
<evidence type="ECO:0000259" key="3">
    <source>
        <dbReference type="PROSITE" id="PS50011"/>
    </source>
</evidence>
<dbReference type="EMBL" id="JARK01001397">
    <property type="protein sequence ID" value="EYC09188.1"/>
    <property type="molecule type" value="Genomic_DNA"/>
</dbReference>
<dbReference type="AlphaFoldDB" id="A0A016U3K4"/>
<keyword evidence="1" id="KW-1133">Transmembrane helix</keyword>
<dbReference type="GO" id="GO:0005886">
    <property type="term" value="C:plasma membrane"/>
    <property type="evidence" value="ECO:0007669"/>
    <property type="project" value="TreeGrafter"/>
</dbReference>
<proteinExistence type="predicted"/>
<name>A0A016U3K4_9BILA</name>